<comment type="PTM">
    <text evidence="3">4'-phosphopantetheine is transferred from CoA to a specific serine of apo-ACP by AcpS. This modification is essential for activity because fatty acids are bound in thioester linkage to the sulfhydryl of the prosthetic group.</text>
</comment>
<evidence type="ECO:0000313" key="6">
    <source>
        <dbReference type="EMBL" id="MVU81931.1"/>
    </source>
</evidence>
<proteinExistence type="inferred from homology"/>
<comment type="subcellular location">
    <subcellularLocation>
        <location evidence="3">Cytoplasm</location>
    </subcellularLocation>
</comment>
<dbReference type="InterPro" id="IPR001633">
    <property type="entry name" value="EAL_dom"/>
</dbReference>
<dbReference type="UniPathway" id="UPA00094"/>
<dbReference type="HAMAP" id="MF_01217">
    <property type="entry name" value="Acyl_carrier"/>
    <property type="match status" value="1"/>
</dbReference>
<gene>
    <name evidence="3" type="primary">acpP</name>
    <name evidence="6" type="ORF">GPX89_32420</name>
</gene>
<evidence type="ECO:0000256" key="2">
    <source>
        <dbReference type="ARBA" id="ARBA00022553"/>
    </source>
</evidence>
<dbReference type="InterPro" id="IPR036736">
    <property type="entry name" value="ACP-like_sf"/>
</dbReference>
<name>A0A7K1V637_9NOCA</name>
<dbReference type="InterPro" id="IPR009081">
    <property type="entry name" value="PP-bd_ACP"/>
</dbReference>
<evidence type="ECO:0000256" key="1">
    <source>
        <dbReference type="ARBA" id="ARBA00022450"/>
    </source>
</evidence>
<evidence type="ECO:0000313" key="7">
    <source>
        <dbReference type="Proteomes" id="UP000466794"/>
    </source>
</evidence>
<comment type="function">
    <text evidence="3">Carrier of the growing fatty acid chain in fatty acid biosynthesis.</text>
</comment>
<evidence type="ECO:0000256" key="3">
    <source>
        <dbReference type="HAMAP-Rule" id="MF_01217"/>
    </source>
</evidence>
<feature type="domain" description="EAL" evidence="5">
    <location>
        <begin position="1"/>
        <end position="82"/>
    </location>
</feature>
<dbReference type="AlphaFoldDB" id="A0A7K1V637"/>
<dbReference type="GO" id="GO:0000036">
    <property type="term" value="F:acyl carrier activity"/>
    <property type="evidence" value="ECO:0007669"/>
    <property type="project" value="UniProtKB-UniRule"/>
</dbReference>
<keyword evidence="2 3" id="KW-0597">Phosphoprotein</keyword>
<dbReference type="Pfam" id="PF00550">
    <property type="entry name" value="PP-binding"/>
    <property type="match status" value="1"/>
</dbReference>
<dbReference type="Gene3D" id="1.10.1200.10">
    <property type="entry name" value="ACP-like"/>
    <property type="match status" value="1"/>
</dbReference>
<dbReference type="RefSeq" id="WP_328602540.1">
    <property type="nucleotide sequence ID" value="NZ_WRPP01000007.1"/>
</dbReference>
<keyword evidence="3" id="KW-0275">Fatty acid biosynthesis</keyword>
<comment type="pathway">
    <text evidence="3">Lipid metabolism; fatty acid biosynthesis.</text>
</comment>
<dbReference type="PROSITE" id="PS50883">
    <property type="entry name" value="EAL"/>
    <property type="match status" value="1"/>
</dbReference>
<dbReference type="NCBIfam" id="NF002147">
    <property type="entry name" value="PRK00982.1-1"/>
    <property type="match status" value="1"/>
</dbReference>
<reference evidence="6 7" key="1">
    <citation type="submission" date="2019-12" db="EMBL/GenBank/DDBJ databases">
        <title>Nocardia sp. nov. ET3-3 isolated from soil.</title>
        <authorList>
            <person name="Kanchanasin P."/>
            <person name="Tanasupawat S."/>
            <person name="Yuki M."/>
            <person name="Kudo T."/>
        </authorList>
    </citation>
    <scope>NUCLEOTIDE SEQUENCE [LARGE SCALE GENOMIC DNA]</scope>
    <source>
        <strain evidence="6 7">ET3-3</strain>
    </source>
</reference>
<dbReference type="Proteomes" id="UP000466794">
    <property type="component" value="Unassembled WGS sequence"/>
</dbReference>
<keyword evidence="3" id="KW-0963">Cytoplasm</keyword>
<dbReference type="EMBL" id="WRPP01000007">
    <property type="protein sequence ID" value="MVU81931.1"/>
    <property type="molecule type" value="Genomic_DNA"/>
</dbReference>
<dbReference type="PROSITE" id="PS50075">
    <property type="entry name" value="CARRIER"/>
    <property type="match status" value="1"/>
</dbReference>
<comment type="caution">
    <text evidence="3">Lacks conserved residue(s) required for the propagation of feature annotation.</text>
</comment>
<protein>
    <recommendedName>
        <fullName evidence="3">Acyl carrier protein</fullName>
        <shortName evidence="3">ACP</shortName>
    </recommendedName>
</protein>
<keyword evidence="3" id="KW-0276">Fatty acid metabolism</keyword>
<dbReference type="InterPro" id="IPR003231">
    <property type="entry name" value="ACP"/>
</dbReference>
<accession>A0A7K1V637</accession>
<keyword evidence="3" id="KW-0443">Lipid metabolism</keyword>
<feature type="domain" description="Carrier" evidence="4">
    <location>
        <begin position="3"/>
        <end position="81"/>
    </location>
</feature>
<dbReference type="SUPFAM" id="SSF47336">
    <property type="entry name" value="ACP-like"/>
    <property type="match status" value="1"/>
</dbReference>
<sequence length="82" mass="8948">MAATQEEILKGLAEIVNETTGIPIEEVTLDKSFTYDLDIDESTMAEVVAAAVDRFDVEIPEESVKTLQTVGDLAGYILKNQT</sequence>
<dbReference type="GO" id="GO:0005737">
    <property type="term" value="C:cytoplasm"/>
    <property type="evidence" value="ECO:0007669"/>
    <property type="project" value="UniProtKB-SubCell"/>
</dbReference>
<keyword evidence="7" id="KW-1185">Reference proteome</keyword>
<evidence type="ECO:0000259" key="5">
    <source>
        <dbReference type="PROSITE" id="PS50883"/>
    </source>
</evidence>
<keyword evidence="1 3" id="KW-0596">Phosphopantetheine</keyword>
<keyword evidence="3" id="KW-0444">Lipid biosynthesis</keyword>
<evidence type="ECO:0000259" key="4">
    <source>
        <dbReference type="PROSITE" id="PS50075"/>
    </source>
</evidence>
<organism evidence="6 7">
    <name type="scientific">Nocardia terrae</name>
    <dbReference type="NCBI Taxonomy" id="2675851"/>
    <lineage>
        <taxon>Bacteria</taxon>
        <taxon>Bacillati</taxon>
        <taxon>Actinomycetota</taxon>
        <taxon>Actinomycetes</taxon>
        <taxon>Mycobacteriales</taxon>
        <taxon>Nocardiaceae</taxon>
        <taxon>Nocardia</taxon>
    </lineage>
</organism>
<comment type="caution">
    <text evidence="6">The sequence shown here is derived from an EMBL/GenBank/DDBJ whole genome shotgun (WGS) entry which is preliminary data.</text>
</comment>
<comment type="similarity">
    <text evidence="3">Belongs to the acyl carrier protein (ACP) family.</text>
</comment>